<protein>
    <recommendedName>
        <fullName evidence="4">Thioredoxin domain-containing protein</fullName>
    </recommendedName>
</protein>
<dbReference type="SUPFAM" id="SSF52833">
    <property type="entry name" value="Thioredoxin-like"/>
    <property type="match status" value="1"/>
</dbReference>
<feature type="compositionally biased region" description="Acidic residues" evidence="1">
    <location>
        <begin position="24"/>
        <end position="39"/>
    </location>
</feature>
<dbReference type="InterPro" id="IPR036249">
    <property type="entry name" value="Thioredoxin-like_sf"/>
</dbReference>
<accession>A0ABR0J792</accession>
<proteinExistence type="predicted"/>
<feature type="compositionally biased region" description="Basic and acidic residues" evidence="1">
    <location>
        <begin position="1"/>
        <end position="12"/>
    </location>
</feature>
<reference evidence="2 3" key="1">
    <citation type="submission" date="2023-08" db="EMBL/GenBank/DDBJ databases">
        <title>Black Yeasts Isolated from many extreme environments.</title>
        <authorList>
            <person name="Coleine C."/>
            <person name="Stajich J.E."/>
            <person name="Selbmann L."/>
        </authorList>
    </citation>
    <scope>NUCLEOTIDE SEQUENCE [LARGE SCALE GENOMIC DNA]</scope>
    <source>
        <strain evidence="2 3">CCFEE 6328</strain>
    </source>
</reference>
<dbReference type="EMBL" id="JAVRRF010000015">
    <property type="protein sequence ID" value="KAK5058135.1"/>
    <property type="molecule type" value="Genomic_DNA"/>
</dbReference>
<comment type="caution">
    <text evidence="2">The sequence shown here is derived from an EMBL/GenBank/DDBJ whole genome shotgun (WGS) entry which is preliminary data.</text>
</comment>
<sequence>MAPEAHDQKNGVEENPPLPHQEGDDPDDILASLEEEEESEYRAQRLQELSDAATSSRTTNAFATVKKHFITLKSDDETLAFTTEYERAVVHFFHPDFARCNTMDNHCEIIAAKHADNTDADVAFARVDVKHCPFVVEKLNVRVLPCVIGFVKGVVKGRITGFEGVCWDGKQGSINVTQAIEEAFVTWTVLRKRLLLGHNNDASDSDDDDDGYDKRKTGRRGIASRRPGANDENDDWD</sequence>
<evidence type="ECO:0000256" key="1">
    <source>
        <dbReference type="SAM" id="MobiDB-lite"/>
    </source>
</evidence>
<dbReference type="Proteomes" id="UP001345691">
    <property type="component" value="Unassembled WGS sequence"/>
</dbReference>
<dbReference type="Gene3D" id="3.40.30.10">
    <property type="entry name" value="Glutaredoxin"/>
    <property type="match status" value="1"/>
</dbReference>
<feature type="region of interest" description="Disordered" evidence="1">
    <location>
        <begin position="200"/>
        <end position="237"/>
    </location>
</feature>
<evidence type="ECO:0000313" key="3">
    <source>
        <dbReference type="Proteomes" id="UP001345691"/>
    </source>
</evidence>
<evidence type="ECO:0000313" key="2">
    <source>
        <dbReference type="EMBL" id="KAK5058135.1"/>
    </source>
</evidence>
<dbReference type="PANTHER" id="PTHR21148">
    <property type="entry name" value="THIOREDOXIN DOMAIN-CONTAINING PROTEIN 9"/>
    <property type="match status" value="1"/>
</dbReference>
<name>A0ABR0J792_9EURO</name>
<keyword evidence="3" id="KW-1185">Reference proteome</keyword>
<feature type="region of interest" description="Disordered" evidence="1">
    <location>
        <begin position="1"/>
        <end position="41"/>
    </location>
</feature>
<organism evidence="2 3">
    <name type="scientific">Exophiala sideris</name>
    <dbReference type="NCBI Taxonomy" id="1016849"/>
    <lineage>
        <taxon>Eukaryota</taxon>
        <taxon>Fungi</taxon>
        <taxon>Dikarya</taxon>
        <taxon>Ascomycota</taxon>
        <taxon>Pezizomycotina</taxon>
        <taxon>Eurotiomycetes</taxon>
        <taxon>Chaetothyriomycetidae</taxon>
        <taxon>Chaetothyriales</taxon>
        <taxon>Herpotrichiellaceae</taxon>
        <taxon>Exophiala</taxon>
    </lineage>
</organism>
<evidence type="ECO:0008006" key="4">
    <source>
        <dbReference type="Google" id="ProtNLM"/>
    </source>
</evidence>
<gene>
    <name evidence="2" type="ORF">LTR69_007132</name>
</gene>